<evidence type="ECO:0000256" key="1">
    <source>
        <dbReference type="SAM" id="MobiDB-lite"/>
    </source>
</evidence>
<gene>
    <name evidence="2" type="ORF">U9M48_005472</name>
</gene>
<name>A0AAQ3PSC3_PASNO</name>
<dbReference type="Proteomes" id="UP001341281">
    <property type="component" value="Chromosome 01"/>
</dbReference>
<keyword evidence="3" id="KW-1185">Reference proteome</keyword>
<dbReference type="AlphaFoldDB" id="A0AAQ3PSC3"/>
<organism evidence="2 3">
    <name type="scientific">Paspalum notatum var. saurae</name>
    <dbReference type="NCBI Taxonomy" id="547442"/>
    <lineage>
        <taxon>Eukaryota</taxon>
        <taxon>Viridiplantae</taxon>
        <taxon>Streptophyta</taxon>
        <taxon>Embryophyta</taxon>
        <taxon>Tracheophyta</taxon>
        <taxon>Spermatophyta</taxon>
        <taxon>Magnoliopsida</taxon>
        <taxon>Liliopsida</taxon>
        <taxon>Poales</taxon>
        <taxon>Poaceae</taxon>
        <taxon>PACMAD clade</taxon>
        <taxon>Panicoideae</taxon>
        <taxon>Andropogonodae</taxon>
        <taxon>Paspaleae</taxon>
        <taxon>Paspalinae</taxon>
        <taxon>Paspalum</taxon>
    </lineage>
</organism>
<evidence type="ECO:0000313" key="2">
    <source>
        <dbReference type="EMBL" id="WVZ54714.1"/>
    </source>
</evidence>
<reference evidence="2 3" key="1">
    <citation type="submission" date="2024-02" db="EMBL/GenBank/DDBJ databases">
        <title>High-quality chromosome-scale genome assembly of Pensacola bahiagrass (Paspalum notatum Flugge var. saurae).</title>
        <authorList>
            <person name="Vega J.M."/>
            <person name="Podio M."/>
            <person name="Orjuela J."/>
            <person name="Siena L.A."/>
            <person name="Pessino S.C."/>
            <person name="Combes M.C."/>
            <person name="Mariac C."/>
            <person name="Albertini E."/>
            <person name="Pupilli F."/>
            <person name="Ortiz J.P.A."/>
            <person name="Leblanc O."/>
        </authorList>
    </citation>
    <scope>NUCLEOTIDE SEQUENCE [LARGE SCALE GENOMIC DNA]</scope>
    <source>
        <strain evidence="2">R1</strain>
        <tissue evidence="2">Leaf</tissue>
    </source>
</reference>
<protein>
    <submittedName>
        <fullName evidence="2">Uncharacterized protein</fullName>
    </submittedName>
</protein>
<dbReference type="EMBL" id="CP144745">
    <property type="protein sequence ID" value="WVZ54714.1"/>
    <property type="molecule type" value="Genomic_DNA"/>
</dbReference>
<evidence type="ECO:0000313" key="3">
    <source>
        <dbReference type="Proteomes" id="UP001341281"/>
    </source>
</evidence>
<accession>A0AAQ3PSC3</accession>
<sequence>MDKLSTYELLLSRSTAHLVHWLNLMEQPLLEEPEDQEPDLQQEDQQQAADFAPEETDPSEEGMEFLFVLVSEEGLLSSGVRSVMLARSNIGGHDVALFLQVF</sequence>
<proteinExistence type="predicted"/>
<feature type="region of interest" description="Disordered" evidence="1">
    <location>
        <begin position="29"/>
        <end position="59"/>
    </location>
</feature>
<feature type="compositionally biased region" description="Acidic residues" evidence="1">
    <location>
        <begin position="29"/>
        <end position="42"/>
    </location>
</feature>